<keyword evidence="2" id="KW-1185">Reference proteome</keyword>
<dbReference type="OMA" id="FIKISCQ"/>
<sequence>MIPKVILLTQRLFENVDQQQQQSKTPPCDYQHDIDLIVDQIKYEIGNVDPKIIRNYSYKIMELQSISNALQDLKLQLDIFFQIPSNLKKKKQAVTISYDFSNIKRIKQLILQQLNDLSELNDVQDVENYTENEFEKIYIFRLSQILSNEIENLQYQFQQSQINNNDHFNQLNEKFLGIINDQTFIKISCQIHKYIILLNLIDEYRDNLFDIIKSKSLSTESMICQQSKQKAKSLQYESMASLDLVDDQNKINKRQHPLFKQEEIKNNRYDNQPEACVKCQIF</sequence>
<protein>
    <submittedName>
        <fullName evidence="1">Uncharacterized protein</fullName>
    </submittedName>
</protein>
<dbReference type="GeneID" id="5047365"/>
<organism evidence="1 2">
    <name type="scientific">Paramecium tetraurelia</name>
    <dbReference type="NCBI Taxonomy" id="5888"/>
    <lineage>
        <taxon>Eukaryota</taxon>
        <taxon>Sar</taxon>
        <taxon>Alveolata</taxon>
        <taxon>Ciliophora</taxon>
        <taxon>Intramacronucleata</taxon>
        <taxon>Oligohymenophorea</taxon>
        <taxon>Peniculida</taxon>
        <taxon>Parameciidae</taxon>
        <taxon>Paramecium</taxon>
    </lineage>
</organism>
<dbReference type="KEGG" id="ptm:GSPATT00026530001"/>
<dbReference type="Proteomes" id="UP000000600">
    <property type="component" value="Unassembled WGS sequence"/>
</dbReference>
<name>A0EFW6_PARTE</name>
<dbReference type="RefSeq" id="XP_001461580.1">
    <property type="nucleotide sequence ID" value="XM_001461543.1"/>
</dbReference>
<gene>
    <name evidence="1" type="ORF">GSPATT00026530001</name>
</gene>
<reference evidence="1 2" key="1">
    <citation type="journal article" date="2006" name="Nature">
        <title>Global trends of whole-genome duplications revealed by the ciliate Paramecium tetraurelia.</title>
        <authorList>
            <consortium name="Genoscope"/>
            <person name="Aury J.-M."/>
            <person name="Jaillon O."/>
            <person name="Duret L."/>
            <person name="Noel B."/>
            <person name="Jubin C."/>
            <person name="Porcel B.M."/>
            <person name="Segurens B."/>
            <person name="Daubin V."/>
            <person name="Anthouard V."/>
            <person name="Aiach N."/>
            <person name="Arnaiz O."/>
            <person name="Billaut A."/>
            <person name="Beisson J."/>
            <person name="Blanc I."/>
            <person name="Bouhouche K."/>
            <person name="Camara F."/>
            <person name="Duharcourt S."/>
            <person name="Guigo R."/>
            <person name="Gogendeau D."/>
            <person name="Katinka M."/>
            <person name="Keller A.-M."/>
            <person name="Kissmehl R."/>
            <person name="Klotz C."/>
            <person name="Koll F."/>
            <person name="Le Moue A."/>
            <person name="Lepere C."/>
            <person name="Malinsky S."/>
            <person name="Nowacki M."/>
            <person name="Nowak J.K."/>
            <person name="Plattner H."/>
            <person name="Poulain J."/>
            <person name="Ruiz F."/>
            <person name="Serrano V."/>
            <person name="Zagulski M."/>
            <person name="Dessen P."/>
            <person name="Betermier M."/>
            <person name="Weissenbach J."/>
            <person name="Scarpelli C."/>
            <person name="Schachter V."/>
            <person name="Sperling L."/>
            <person name="Meyer E."/>
            <person name="Cohen J."/>
            <person name="Wincker P."/>
        </authorList>
    </citation>
    <scope>NUCLEOTIDE SEQUENCE [LARGE SCALE GENOMIC DNA]</scope>
    <source>
        <strain evidence="1 2">Stock d4-2</strain>
    </source>
</reference>
<accession>A0EFW6</accession>
<dbReference type="AlphaFoldDB" id="A0EFW6"/>
<evidence type="ECO:0000313" key="2">
    <source>
        <dbReference type="Proteomes" id="UP000000600"/>
    </source>
</evidence>
<dbReference type="EMBL" id="CT868676">
    <property type="protein sequence ID" value="CAK94207.1"/>
    <property type="molecule type" value="Genomic_DNA"/>
</dbReference>
<evidence type="ECO:0000313" key="1">
    <source>
        <dbReference type="EMBL" id="CAK94207.1"/>
    </source>
</evidence>
<proteinExistence type="predicted"/>
<dbReference type="InParanoid" id="A0EFW6"/>
<dbReference type="OrthoDB" id="297139at2759"/>
<dbReference type="HOGENOM" id="CLU_999130_0_0_1"/>